<dbReference type="InterPro" id="IPR052155">
    <property type="entry name" value="Biofilm_reg_signaling"/>
</dbReference>
<evidence type="ECO:0000313" key="11">
    <source>
        <dbReference type="Proteomes" id="UP000005695"/>
    </source>
</evidence>
<evidence type="ECO:0000313" key="10">
    <source>
        <dbReference type="EMBL" id="EAT16253.1"/>
    </source>
</evidence>
<comment type="caution">
    <text evidence="10">The sequence shown here is derived from an EMBL/GenBank/DDBJ whole genome shotgun (WGS) entry which is preliminary data.</text>
</comment>
<dbReference type="Pfam" id="PF00990">
    <property type="entry name" value="GGDEF"/>
    <property type="match status" value="1"/>
</dbReference>
<dbReference type="InterPro" id="IPR035965">
    <property type="entry name" value="PAS-like_dom_sf"/>
</dbReference>
<reference evidence="10" key="2">
    <citation type="submission" date="2006-05" db="EMBL/GenBank/DDBJ databases">
        <title>Sequencing of the draft genome and assembly of Desulfuromonas acetoxidans DSM 684.</title>
        <authorList>
            <consortium name="US DOE Joint Genome Institute (JGI-PGF)"/>
            <person name="Copeland A."/>
            <person name="Lucas S."/>
            <person name="Lapidus A."/>
            <person name="Barry K."/>
            <person name="Detter J.C."/>
            <person name="Glavina del Rio T."/>
            <person name="Hammon N."/>
            <person name="Israni S."/>
            <person name="Dalin E."/>
            <person name="Tice H."/>
            <person name="Bruce D."/>
            <person name="Pitluck S."/>
            <person name="Richardson P."/>
        </authorList>
    </citation>
    <scope>NUCLEOTIDE SEQUENCE [LARGE SCALE GENOMIC DNA]</scope>
    <source>
        <strain evidence="10">DSM 684</strain>
    </source>
</reference>
<feature type="transmembrane region" description="Helical" evidence="5">
    <location>
        <begin position="263"/>
        <end position="282"/>
    </location>
</feature>
<dbReference type="FunFam" id="3.30.70.270:FF:000001">
    <property type="entry name" value="Diguanylate cyclase domain protein"/>
    <property type="match status" value="1"/>
</dbReference>
<dbReference type="GO" id="GO:0007165">
    <property type="term" value="P:signal transduction"/>
    <property type="evidence" value="ECO:0007669"/>
    <property type="project" value="UniProtKB-ARBA"/>
</dbReference>
<evidence type="ECO:0000259" key="7">
    <source>
        <dbReference type="PROSITE" id="PS50113"/>
    </source>
</evidence>
<dbReference type="SMART" id="SM00267">
    <property type="entry name" value="GGDEF"/>
    <property type="match status" value="1"/>
</dbReference>
<dbReference type="CDD" id="cd01949">
    <property type="entry name" value="GGDEF"/>
    <property type="match status" value="1"/>
</dbReference>
<proteinExistence type="predicted"/>
<dbReference type="SMART" id="SM00091">
    <property type="entry name" value="PAS"/>
    <property type="match status" value="1"/>
</dbReference>
<feature type="transmembrane region" description="Helical" evidence="5">
    <location>
        <begin position="17"/>
        <end position="37"/>
    </location>
</feature>
<comment type="subcellular location">
    <subcellularLocation>
        <location evidence="1">Membrane</location>
    </subcellularLocation>
</comment>
<evidence type="ECO:0000256" key="4">
    <source>
        <dbReference type="ARBA" id="ARBA00023136"/>
    </source>
</evidence>
<dbReference type="Pfam" id="PF08447">
    <property type="entry name" value="PAS_3"/>
    <property type="match status" value="1"/>
</dbReference>
<dbReference type="Gene3D" id="3.30.70.270">
    <property type="match status" value="1"/>
</dbReference>
<evidence type="ECO:0000259" key="9">
    <source>
        <dbReference type="PROSITE" id="PS50887"/>
    </source>
</evidence>
<dbReference type="PROSITE" id="PS50839">
    <property type="entry name" value="CHASE"/>
    <property type="match status" value="1"/>
</dbReference>
<dbReference type="InterPro" id="IPR000014">
    <property type="entry name" value="PAS"/>
</dbReference>
<feature type="domain" description="GGDEF" evidence="9">
    <location>
        <begin position="611"/>
        <end position="744"/>
    </location>
</feature>
<dbReference type="PROSITE" id="PS50113">
    <property type="entry name" value="PAC"/>
    <property type="match status" value="1"/>
</dbReference>
<evidence type="ECO:0000259" key="8">
    <source>
        <dbReference type="PROSITE" id="PS50839"/>
    </source>
</evidence>
<dbReference type="PROSITE" id="PS50887">
    <property type="entry name" value="GGDEF"/>
    <property type="match status" value="1"/>
</dbReference>
<dbReference type="InterPro" id="IPR006189">
    <property type="entry name" value="CHASE_dom"/>
</dbReference>
<dbReference type="NCBIfam" id="TIGR00254">
    <property type="entry name" value="GGDEF"/>
    <property type="match status" value="1"/>
</dbReference>
<accession>Q1K0V5</accession>
<dbReference type="InterPro" id="IPR013655">
    <property type="entry name" value="PAS_fold_3"/>
</dbReference>
<evidence type="ECO:0000256" key="1">
    <source>
        <dbReference type="ARBA" id="ARBA00004370"/>
    </source>
</evidence>
<reference evidence="10" key="1">
    <citation type="submission" date="2006-05" db="EMBL/GenBank/DDBJ databases">
        <title>Annotation of the draft genome assembly of Desulfuromonas acetoxidans DSM 684.</title>
        <authorList>
            <consortium name="US DOE Joint Genome Institute (JGI-ORNL)"/>
            <person name="Larimer F."/>
            <person name="Land M."/>
            <person name="Hauser L."/>
        </authorList>
    </citation>
    <scope>NUCLEOTIDE SEQUENCE [LARGE SCALE GENOMIC DNA]</scope>
    <source>
        <strain evidence="10">DSM 684</strain>
    </source>
</reference>
<dbReference type="RefSeq" id="WP_005999515.1">
    <property type="nucleotide sequence ID" value="NZ_AAEW02000006.1"/>
</dbReference>
<dbReference type="InterPro" id="IPR001610">
    <property type="entry name" value="PAC"/>
</dbReference>
<dbReference type="InterPro" id="IPR000160">
    <property type="entry name" value="GGDEF_dom"/>
</dbReference>
<dbReference type="CDD" id="cd00130">
    <property type="entry name" value="PAS"/>
    <property type="match status" value="1"/>
</dbReference>
<dbReference type="Pfam" id="PF03924">
    <property type="entry name" value="CHASE"/>
    <property type="match status" value="1"/>
</dbReference>
<dbReference type="PROSITE" id="PS50112">
    <property type="entry name" value="PAS"/>
    <property type="match status" value="1"/>
</dbReference>
<sequence length="754" mass="86492">MSRPPTLGEPYAIKGRWIPYAFAVVLCLAVFSLWQALEKREARARQQAIAAEAETVLNLIDVDLNNRIRSLQRFVYRWQQRGGMTRQEFFLDADSYLSDHPGYQALEWVDPNFIVRWVVPQQGNEQAINLNLALEEVRRTALKKAQHQQAPTLSMPVELVQGGIGFLVYLPITVDNRFDGFLLAVFRTSSWVESLLTTRTTPRYFKSCILMDSKQIYKAPDWQQRPDELQYAKELTVRNHLFVVQSRPTTLYLTASHTLLPELVFLFGLTLICGLVLIIYLLQKTSSAVHTGNRNQNMLELEIEQRQQIEAEREMLLNDIGERVKALHCLYSLSRLSESTGKNVEQFLFQAIECLPPAWQHPEYTTARVAFDEMTFTTSDFHESSWKLESTIQTNGRTRGKVEVFYSKQFAEFDEGPFTQEERYLINEIADRIGSVVQQKKAVEALAKERQRLAFILEGTHVGTWEWNVQTGETVFNSRWAENLGYQLDELTPASIKTWERFCHPEDLKKAYRALKRHFSGRDPYYQCEIRLKHKNGHWVWILDRGKVSVWTNDGAPLRMFGTHTDISEQKQAEARIRHLANHDALTGLPSLRLVRDRINVALESAHRKHEQFAVMFFDLDGFKAINDQHGHDAGDFVLQTVANHLLNCVRKSDTVARIGGDEFLLLLTEIKSVDDVENIACKVIETVNQPMEFEGYLLQVQASVGIALYPTHGYTSKALIKQADSAMYTVKSSGKNGYRFAMPSQDKLPPPTV</sequence>
<gene>
    <name evidence="10" type="ORF">Dace_1717</name>
</gene>
<dbReference type="PANTHER" id="PTHR44757:SF2">
    <property type="entry name" value="BIOFILM ARCHITECTURE MAINTENANCE PROTEIN MBAA"/>
    <property type="match status" value="1"/>
</dbReference>
<dbReference type="Proteomes" id="UP000005695">
    <property type="component" value="Unassembled WGS sequence"/>
</dbReference>
<keyword evidence="4 5" id="KW-0472">Membrane</keyword>
<dbReference type="Gene3D" id="3.30.450.350">
    <property type="entry name" value="CHASE domain"/>
    <property type="match status" value="1"/>
</dbReference>
<feature type="domain" description="PAC" evidence="7">
    <location>
        <begin position="526"/>
        <end position="579"/>
    </location>
</feature>
<dbReference type="SMART" id="SM00086">
    <property type="entry name" value="PAC"/>
    <property type="match status" value="1"/>
</dbReference>
<name>Q1K0V5_DESA6</name>
<dbReference type="EMBL" id="AAEW02000006">
    <property type="protein sequence ID" value="EAT16253.1"/>
    <property type="molecule type" value="Genomic_DNA"/>
</dbReference>
<organism evidence="10 11">
    <name type="scientific">Desulfuromonas acetoxidans (strain DSM 684 / 11070)</name>
    <dbReference type="NCBI Taxonomy" id="281689"/>
    <lineage>
        <taxon>Bacteria</taxon>
        <taxon>Pseudomonadati</taxon>
        <taxon>Thermodesulfobacteriota</taxon>
        <taxon>Desulfuromonadia</taxon>
        <taxon>Desulfuromonadales</taxon>
        <taxon>Desulfuromonadaceae</taxon>
        <taxon>Desulfuromonas</taxon>
    </lineage>
</organism>
<evidence type="ECO:0000259" key="6">
    <source>
        <dbReference type="PROSITE" id="PS50112"/>
    </source>
</evidence>
<keyword evidence="2 5" id="KW-0812">Transmembrane</keyword>
<feature type="domain" description="CHASE" evidence="8">
    <location>
        <begin position="110"/>
        <end position="195"/>
    </location>
</feature>
<dbReference type="NCBIfam" id="TIGR00229">
    <property type="entry name" value="sensory_box"/>
    <property type="match status" value="1"/>
</dbReference>
<keyword evidence="11" id="KW-1185">Reference proteome</keyword>
<feature type="domain" description="PAS" evidence="6">
    <location>
        <begin position="449"/>
        <end position="522"/>
    </location>
</feature>
<dbReference type="InterPro" id="IPR029787">
    <property type="entry name" value="Nucleotide_cyclase"/>
</dbReference>
<dbReference type="SUPFAM" id="SSF55073">
    <property type="entry name" value="Nucleotide cyclase"/>
    <property type="match status" value="1"/>
</dbReference>
<keyword evidence="3 5" id="KW-1133">Transmembrane helix</keyword>
<evidence type="ECO:0000256" key="2">
    <source>
        <dbReference type="ARBA" id="ARBA00022692"/>
    </source>
</evidence>
<dbReference type="SMART" id="SM01079">
    <property type="entry name" value="CHASE"/>
    <property type="match status" value="1"/>
</dbReference>
<dbReference type="SUPFAM" id="SSF55785">
    <property type="entry name" value="PYP-like sensor domain (PAS domain)"/>
    <property type="match status" value="1"/>
</dbReference>
<evidence type="ECO:0000256" key="5">
    <source>
        <dbReference type="SAM" id="Phobius"/>
    </source>
</evidence>
<dbReference type="InterPro" id="IPR043128">
    <property type="entry name" value="Rev_trsase/Diguanyl_cyclase"/>
</dbReference>
<dbReference type="GO" id="GO:0003824">
    <property type="term" value="F:catalytic activity"/>
    <property type="evidence" value="ECO:0007669"/>
    <property type="project" value="UniProtKB-ARBA"/>
</dbReference>
<dbReference type="AlphaFoldDB" id="Q1K0V5"/>
<dbReference type="InterPro" id="IPR000700">
    <property type="entry name" value="PAS-assoc_C"/>
</dbReference>
<dbReference type="OrthoDB" id="9812034at2"/>
<dbReference type="InterPro" id="IPR042240">
    <property type="entry name" value="CHASE_sf"/>
</dbReference>
<protein>
    <submittedName>
        <fullName evidence="10">Diguanylate cyclase with PAS/PAC sensor</fullName>
    </submittedName>
</protein>
<dbReference type="Gene3D" id="3.30.450.20">
    <property type="entry name" value="PAS domain"/>
    <property type="match status" value="1"/>
</dbReference>
<dbReference type="PANTHER" id="PTHR44757">
    <property type="entry name" value="DIGUANYLATE CYCLASE DGCP"/>
    <property type="match status" value="1"/>
</dbReference>
<evidence type="ECO:0000256" key="3">
    <source>
        <dbReference type="ARBA" id="ARBA00022989"/>
    </source>
</evidence>
<dbReference type="GO" id="GO:0016020">
    <property type="term" value="C:membrane"/>
    <property type="evidence" value="ECO:0007669"/>
    <property type="project" value="UniProtKB-SubCell"/>
</dbReference>